<evidence type="ECO:0000313" key="2">
    <source>
        <dbReference type="EMBL" id="TBT98424.1"/>
    </source>
</evidence>
<evidence type="ECO:0000256" key="1">
    <source>
        <dbReference type="SAM" id="Phobius"/>
    </source>
</evidence>
<keyword evidence="1" id="KW-0472">Membrane</keyword>
<reference evidence="2 3" key="1">
    <citation type="submission" date="2017-12" db="EMBL/GenBank/DDBJ databases">
        <authorList>
            <person name="Pombert J.-F."/>
            <person name="Haag K.L."/>
            <person name="Ebert D."/>
        </authorList>
    </citation>
    <scope>NUCLEOTIDE SEQUENCE [LARGE SCALE GENOMIC DNA]</scope>
    <source>
        <strain evidence="2">BE-OM-2</strain>
    </source>
</reference>
<keyword evidence="1" id="KW-0812">Transmembrane</keyword>
<organism evidence="2 3">
    <name type="scientific">Hamiltosporidium magnivora</name>
    <dbReference type="NCBI Taxonomy" id="148818"/>
    <lineage>
        <taxon>Eukaryota</taxon>
        <taxon>Fungi</taxon>
        <taxon>Fungi incertae sedis</taxon>
        <taxon>Microsporidia</taxon>
        <taxon>Dubosqiidae</taxon>
        <taxon>Hamiltosporidium</taxon>
    </lineage>
</organism>
<feature type="transmembrane region" description="Helical" evidence="1">
    <location>
        <begin position="12"/>
        <end position="31"/>
    </location>
</feature>
<protein>
    <submittedName>
        <fullName evidence="2">Uncharacterized protein</fullName>
    </submittedName>
</protein>
<name>A0A4Q9KV39_9MICR</name>
<sequence length="255" mass="30012">MSFWDTKAFKISAVVVLGLIIFALIIIIIGYCLAGNVINNFEDDFKNVSETDRFQEHLSKIIDTNIAFFWIVKGAKIFWIADPKDNVIKIKNKKEYLRNGKKIKSFQIDQNINEETLDRANKSFRLFEFDASRFSKILQNFGFLVKFGLMFIKNHPVKEIHAAAKMFDKELNKDSRDNQTQMVILDNLDFKNITIYKLRRTEDLEYDFEGAVTYLTFEPFQINDKVCVISDFITYILEKVYKDKNETNYHIQDQC</sequence>
<evidence type="ECO:0000313" key="3">
    <source>
        <dbReference type="Proteomes" id="UP000291404"/>
    </source>
</evidence>
<keyword evidence="1" id="KW-1133">Transmembrane helix</keyword>
<accession>A0A4Q9KV39</accession>
<dbReference type="EMBL" id="PITI01002395">
    <property type="protein sequence ID" value="TBT98424.1"/>
    <property type="molecule type" value="Genomic_DNA"/>
</dbReference>
<gene>
    <name evidence="2" type="ORF">CWI36_2395p0010</name>
</gene>
<dbReference type="VEuPathDB" id="MicrosporidiaDB:CWI36_2395p0010"/>
<comment type="caution">
    <text evidence="2">The sequence shown here is derived from an EMBL/GenBank/DDBJ whole genome shotgun (WGS) entry which is preliminary data.</text>
</comment>
<dbReference type="AlphaFoldDB" id="A0A4Q9KV39"/>
<dbReference type="VEuPathDB" id="MicrosporidiaDB:CWI39_3260p0010"/>
<dbReference type="Proteomes" id="UP000291404">
    <property type="component" value="Unassembled WGS sequence"/>
</dbReference>
<proteinExistence type="predicted"/>
<keyword evidence="3" id="KW-1185">Reference proteome</keyword>